<proteinExistence type="predicted"/>
<reference evidence="1" key="1">
    <citation type="submission" date="2020-10" db="EMBL/GenBank/DDBJ databases">
        <title>Sequencing the genomes of 1000 actinobacteria strains.</title>
        <authorList>
            <person name="Klenk H.-P."/>
        </authorList>
    </citation>
    <scope>NUCLEOTIDE SEQUENCE</scope>
    <source>
        <strain evidence="1">DSM 45354</strain>
    </source>
</reference>
<evidence type="ECO:0000313" key="2">
    <source>
        <dbReference type="Proteomes" id="UP000638648"/>
    </source>
</evidence>
<protein>
    <submittedName>
        <fullName evidence="1">Uncharacterized protein</fullName>
    </submittedName>
</protein>
<dbReference type="AlphaFoldDB" id="A0A927MMD7"/>
<gene>
    <name evidence="1" type="ORF">HEB94_000184</name>
</gene>
<name>A0A927MMD7_9ACTN</name>
<accession>A0A927MMD7</accession>
<keyword evidence="2" id="KW-1185">Reference proteome</keyword>
<organism evidence="1 2">
    <name type="scientific">Actinopolymorpha pittospori</name>
    <dbReference type="NCBI Taxonomy" id="648752"/>
    <lineage>
        <taxon>Bacteria</taxon>
        <taxon>Bacillati</taxon>
        <taxon>Actinomycetota</taxon>
        <taxon>Actinomycetes</taxon>
        <taxon>Propionibacteriales</taxon>
        <taxon>Actinopolymorphaceae</taxon>
        <taxon>Actinopolymorpha</taxon>
    </lineage>
</organism>
<dbReference type="EMBL" id="JADBEM010000001">
    <property type="protein sequence ID" value="MBE1603336.1"/>
    <property type="molecule type" value="Genomic_DNA"/>
</dbReference>
<dbReference type="Proteomes" id="UP000638648">
    <property type="component" value="Unassembled WGS sequence"/>
</dbReference>
<comment type="caution">
    <text evidence="1">The sequence shown here is derived from an EMBL/GenBank/DDBJ whole genome shotgun (WGS) entry which is preliminary data.</text>
</comment>
<sequence>MSDDLTDEGEPETVTTSRAFGCRRSTRRETFEKPRRDFWVDASAIVSDFYDSVSVAQAHRECHGLMGVPDGVVSKRGHCAAERDGVASDVGRFRVEHAEVDRGCACGRHGGRHDATNQKAHVDVFAAGAAARISGQQQILEYRRQIVTVGDQAVDIGEYGLAVRSSLDMAS</sequence>
<evidence type="ECO:0000313" key="1">
    <source>
        <dbReference type="EMBL" id="MBE1603336.1"/>
    </source>
</evidence>